<evidence type="ECO:0000256" key="3">
    <source>
        <dbReference type="ARBA" id="ARBA00023015"/>
    </source>
</evidence>
<dbReference type="CDD" id="cd00067">
    <property type="entry name" value="GAL4"/>
    <property type="match status" value="1"/>
</dbReference>
<dbReference type="PROSITE" id="PS00463">
    <property type="entry name" value="ZN2_CY6_FUNGAL_1"/>
    <property type="match status" value="1"/>
</dbReference>
<evidence type="ECO:0000313" key="9">
    <source>
        <dbReference type="Proteomes" id="UP001201262"/>
    </source>
</evidence>
<dbReference type="Proteomes" id="UP001201262">
    <property type="component" value="Unassembled WGS sequence"/>
</dbReference>
<dbReference type="InterPro" id="IPR021858">
    <property type="entry name" value="Fun_TF"/>
</dbReference>
<evidence type="ECO:0000256" key="2">
    <source>
        <dbReference type="ARBA" id="ARBA00022833"/>
    </source>
</evidence>
<keyword evidence="4" id="KW-0238">DNA-binding</keyword>
<dbReference type="GO" id="GO:0000981">
    <property type="term" value="F:DNA-binding transcription factor activity, RNA polymerase II-specific"/>
    <property type="evidence" value="ECO:0007669"/>
    <property type="project" value="InterPro"/>
</dbReference>
<gene>
    <name evidence="8" type="ORF">BGW36DRAFT_96322</name>
</gene>
<dbReference type="RefSeq" id="XP_046077100.1">
    <property type="nucleotide sequence ID" value="XM_046222730.1"/>
</dbReference>
<accession>A0AAD4L5S6</accession>
<dbReference type="SUPFAM" id="SSF57701">
    <property type="entry name" value="Zn2/Cys6 DNA-binding domain"/>
    <property type="match status" value="1"/>
</dbReference>
<sequence>MPNVGRPSRACHACRERRIKCDFIRPACSQCLRIARACPGYRNQLDLVFRMETVASFQSNVSRDRRKTHTREINNTTVAGQEYNPPRAITGPARSCSEFRLFSNSVLEVDHFLFFRTVTASSLAGPFDFGFWAKSTLQASHVYPALWHATIALGAVHRVFMTDIALPYRRDSEKHRNVRFALRQLNKSIKSVTDMLSTRVLTKQDKIVVLTVCVLFTCLSTLQGYQEQAFLHISNGINLLHQWGFMDLISQRYSDTTINMLLLIFFQLDTRKRHIRSGVEVKNDDQNTDNLVGLPNYTPKSFASCLEAYVTLEMLINRLARLHPTNLNSELAVDEKDIYTLTLTAWDHKFSEYLAEGLIKIEEDSLRLLRMRRLFAAVLFQNFDKDELGHDEFFHQYEGIVGLAATILEGTKRPTSSEDGLRTAKPAPAQFSLSVIISEPLLYTVKCCRDLTIRHRALHLLKMYPRRESIIDGIAGIKLLEAYIAFEEKSCPRSGSTLSEYDYLVPGSDCSIAGSGICQKHRITFQQFLKQSGLGASGVGRWRT</sequence>
<evidence type="ECO:0000256" key="6">
    <source>
        <dbReference type="ARBA" id="ARBA00023242"/>
    </source>
</evidence>
<reference evidence="8" key="1">
    <citation type="submission" date="2021-12" db="EMBL/GenBank/DDBJ databases">
        <title>Convergent genome expansion in fungi linked to evolution of root-endophyte symbiosis.</title>
        <authorList>
            <consortium name="DOE Joint Genome Institute"/>
            <person name="Ke Y.-H."/>
            <person name="Bonito G."/>
            <person name="Liao H.-L."/>
            <person name="Looney B."/>
            <person name="Rojas-Flechas A."/>
            <person name="Nash J."/>
            <person name="Hameed K."/>
            <person name="Schadt C."/>
            <person name="Martin F."/>
            <person name="Crous P.W."/>
            <person name="Miettinen O."/>
            <person name="Magnuson J.K."/>
            <person name="Labbe J."/>
            <person name="Jacobson D."/>
            <person name="Doktycz M.J."/>
            <person name="Veneault-Fourrey C."/>
            <person name="Kuo A."/>
            <person name="Mondo S."/>
            <person name="Calhoun S."/>
            <person name="Riley R."/>
            <person name="Ohm R."/>
            <person name="LaButti K."/>
            <person name="Andreopoulos B."/>
            <person name="Pangilinan J."/>
            <person name="Nolan M."/>
            <person name="Tritt A."/>
            <person name="Clum A."/>
            <person name="Lipzen A."/>
            <person name="Daum C."/>
            <person name="Barry K."/>
            <person name="Grigoriev I.V."/>
            <person name="Vilgalys R."/>
        </authorList>
    </citation>
    <scope>NUCLEOTIDE SEQUENCE</scope>
    <source>
        <strain evidence="8">PMI_201</strain>
    </source>
</reference>
<dbReference type="PANTHER" id="PTHR36206">
    <property type="entry name" value="ASPERCRYPTIN BIOSYNTHESIS CLUSTER-SPECIFIC TRANSCRIPTION REGULATOR ATNN-RELATED"/>
    <property type="match status" value="1"/>
</dbReference>
<dbReference type="GO" id="GO:0003677">
    <property type="term" value="F:DNA binding"/>
    <property type="evidence" value="ECO:0007669"/>
    <property type="project" value="UniProtKB-KW"/>
</dbReference>
<dbReference type="GO" id="GO:0008270">
    <property type="term" value="F:zinc ion binding"/>
    <property type="evidence" value="ECO:0007669"/>
    <property type="project" value="InterPro"/>
</dbReference>
<keyword evidence="6" id="KW-0539">Nucleus</keyword>
<evidence type="ECO:0000259" key="7">
    <source>
        <dbReference type="PROSITE" id="PS50048"/>
    </source>
</evidence>
<name>A0AAD4L5S6_9EURO</name>
<dbReference type="GeneID" id="70253016"/>
<evidence type="ECO:0000256" key="5">
    <source>
        <dbReference type="ARBA" id="ARBA00023163"/>
    </source>
</evidence>
<dbReference type="InterPro" id="IPR001138">
    <property type="entry name" value="Zn2Cys6_DnaBD"/>
</dbReference>
<organism evidence="8 9">
    <name type="scientific">Talaromyces proteolyticus</name>
    <dbReference type="NCBI Taxonomy" id="1131652"/>
    <lineage>
        <taxon>Eukaryota</taxon>
        <taxon>Fungi</taxon>
        <taxon>Dikarya</taxon>
        <taxon>Ascomycota</taxon>
        <taxon>Pezizomycotina</taxon>
        <taxon>Eurotiomycetes</taxon>
        <taxon>Eurotiomycetidae</taxon>
        <taxon>Eurotiales</taxon>
        <taxon>Trichocomaceae</taxon>
        <taxon>Talaromyces</taxon>
        <taxon>Talaromyces sect. Bacilispori</taxon>
    </lineage>
</organism>
<dbReference type="Pfam" id="PF00172">
    <property type="entry name" value="Zn_clus"/>
    <property type="match status" value="1"/>
</dbReference>
<evidence type="ECO:0000313" key="8">
    <source>
        <dbReference type="EMBL" id="KAH8704082.1"/>
    </source>
</evidence>
<dbReference type="EMBL" id="JAJTJA010000002">
    <property type="protein sequence ID" value="KAH8704082.1"/>
    <property type="molecule type" value="Genomic_DNA"/>
</dbReference>
<evidence type="ECO:0000256" key="1">
    <source>
        <dbReference type="ARBA" id="ARBA00022723"/>
    </source>
</evidence>
<dbReference type="Gene3D" id="4.10.240.10">
    <property type="entry name" value="Zn(2)-C6 fungal-type DNA-binding domain"/>
    <property type="match status" value="1"/>
</dbReference>
<protein>
    <recommendedName>
        <fullName evidence="7">Zn(2)-C6 fungal-type domain-containing protein</fullName>
    </recommendedName>
</protein>
<dbReference type="Pfam" id="PF11951">
    <property type="entry name" value="Fungal_trans_2"/>
    <property type="match status" value="1"/>
</dbReference>
<dbReference type="AlphaFoldDB" id="A0AAD4L5S6"/>
<dbReference type="InterPro" id="IPR052360">
    <property type="entry name" value="Transcr_Regulatory_Proteins"/>
</dbReference>
<keyword evidence="9" id="KW-1185">Reference proteome</keyword>
<feature type="domain" description="Zn(2)-C6 fungal-type" evidence="7">
    <location>
        <begin position="10"/>
        <end position="38"/>
    </location>
</feature>
<evidence type="ECO:0000256" key="4">
    <source>
        <dbReference type="ARBA" id="ARBA00023125"/>
    </source>
</evidence>
<dbReference type="SMART" id="SM00066">
    <property type="entry name" value="GAL4"/>
    <property type="match status" value="1"/>
</dbReference>
<keyword evidence="5" id="KW-0804">Transcription</keyword>
<comment type="caution">
    <text evidence="8">The sequence shown here is derived from an EMBL/GenBank/DDBJ whole genome shotgun (WGS) entry which is preliminary data.</text>
</comment>
<dbReference type="InterPro" id="IPR036864">
    <property type="entry name" value="Zn2-C6_fun-type_DNA-bd_sf"/>
</dbReference>
<keyword evidence="3" id="KW-0805">Transcription regulation</keyword>
<keyword evidence="1" id="KW-0479">Metal-binding</keyword>
<proteinExistence type="predicted"/>
<dbReference type="PROSITE" id="PS50048">
    <property type="entry name" value="ZN2_CY6_FUNGAL_2"/>
    <property type="match status" value="1"/>
</dbReference>
<dbReference type="PANTHER" id="PTHR36206:SF13">
    <property type="entry name" value="TRANSCRIPTIONAL REGULATORY PROTEIN MOC3"/>
    <property type="match status" value="1"/>
</dbReference>
<keyword evidence="2" id="KW-0862">Zinc</keyword>